<evidence type="ECO:0000313" key="2">
    <source>
        <dbReference type="Proteomes" id="UP000319949"/>
    </source>
</evidence>
<accession>A0A560CXL4</accession>
<comment type="caution">
    <text evidence="1">The sequence shown here is derived from an EMBL/GenBank/DDBJ whole genome shotgun (WGS) entry which is preliminary data.</text>
</comment>
<dbReference type="Pfam" id="PF24175">
    <property type="entry name" value="SU10_adaptor"/>
    <property type="match status" value="1"/>
</dbReference>
<keyword evidence="2" id="KW-1185">Reference proteome</keyword>
<name>A0A560CXL4_9BRAD</name>
<dbReference type="RefSeq" id="WP_145670180.1">
    <property type="nucleotide sequence ID" value="NZ_VITK01000019.1"/>
</dbReference>
<sequence>MRRRQLGQLLTMLRDELSISSEPSVGVSATPNLKQVLTRHYETLFEEYDWPFLRKIFDRITLNAGQRYYDFPEDMDFESLERVTCWWSNLPHTLTRGIDFEQYAVYSSDDNVRADPVQRWDVRDVDGKEMIEVWPIPAGAGQALQFRGRIKFARLVDESDLCLLDDQLVVLHAAAELSPPKKRTDINAKLVAAQRRLGTLKARTQGGSRTFRMGLGGEPKPHHGLTIRVR</sequence>
<reference evidence="1 2" key="1">
    <citation type="submission" date="2019-06" db="EMBL/GenBank/DDBJ databases">
        <title>Genomic Encyclopedia of Type Strains, Phase IV (KMG-V): Genome sequencing to study the core and pangenomes of soil and plant-associated prokaryotes.</title>
        <authorList>
            <person name="Whitman W."/>
        </authorList>
    </citation>
    <scope>NUCLEOTIDE SEQUENCE [LARGE SCALE GENOMIC DNA]</scope>
    <source>
        <strain evidence="1 2">BR 510</strain>
    </source>
</reference>
<evidence type="ECO:0000313" key="1">
    <source>
        <dbReference type="EMBL" id="TWA89581.1"/>
    </source>
</evidence>
<proteinExistence type="predicted"/>
<dbReference type="AlphaFoldDB" id="A0A560CXL4"/>
<dbReference type="EMBL" id="VITK01000019">
    <property type="protein sequence ID" value="TWA89581.1"/>
    <property type="molecule type" value="Genomic_DNA"/>
</dbReference>
<organism evidence="1 2">
    <name type="scientific">Bradyrhizobium stylosanthis</name>
    <dbReference type="NCBI Taxonomy" id="1803665"/>
    <lineage>
        <taxon>Bacteria</taxon>
        <taxon>Pseudomonadati</taxon>
        <taxon>Pseudomonadota</taxon>
        <taxon>Alphaproteobacteria</taxon>
        <taxon>Hyphomicrobiales</taxon>
        <taxon>Nitrobacteraceae</taxon>
        <taxon>Bradyrhizobium</taxon>
    </lineage>
</organism>
<protein>
    <submittedName>
        <fullName evidence="1">Uncharacterized protein</fullName>
    </submittedName>
</protein>
<gene>
    <name evidence="1" type="ORF">FBZ96_11949</name>
</gene>
<dbReference type="InterPro" id="IPR056209">
    <property type="entry name" value="SU10_adaptor"/>
</dbReference>
<dbReference type="Proteomes" id="UP000319949">
    <property type="component" value="Unassembled WGS sequence"/>
</dbReference>
<dbReference type="OrthoDB" id="8265289at2"/>